<protein>
    <submittedName>
        <fullName evidence="1">DUF1697 domain-containing protein</fullName>
    </submittedName>
</protein>
<dbReference type="PANTHER" id="PTHR36439:SF1">
    <property type="entry name" value="DUF1697 DOMAIN-CONTAINING PROTEIN"/>
    <property type="match status" value="1"/>
</dbReference>
<keyword evidence="2" id="KW-1185">Reference proteome</keyword>
<comment type="caution">
    <text evidence="1">The sequence shown here is derived from an EMBL/GenBank/DDBJ whole genome shotgun (WGS) entry which is preliminary data.</text>
</comment>
<dbReference type="RefSeq" id="WP_166197822.1">
    <property type="nucleotide sequence ID" value="NZ_JAAOIV010000011.1"/>
</dbReference>
<organism evidence="1 2">
    <name type="scientific">Metallococcus carri</name>
    <dbReference type="NCBI Taxonomy" id="1656884"/>
    <lineage>
        <taxon>Bacteria</taxon>
        <taxon>Bacillati</taxon>
        <taxon>Actinomycetota</taxon>
        <taxon>Actinomycetes</taxon>
        <taxon>Micrococcales</taxon>
        <taxon>Dermacoccaceae</taxon>
        <taxon>Metallococcus</taxon>
    </lineage>
</organism>
<proteinExistence type="predicted"/>
<reference evidence="1" key="1">
    <citation type="submission" date="2020-03" db="EMBL/GenBank/DDBJ databases">
        <title>Draft sequencing of Calidifontibacter sp. DB0510.</title>
        <authorList>
            <person name="Kim D.-U."/>
        </authorList>
    </citation>
    <scope>NUCLEOTIDE SEQUENCE</scope>
    <source>
        <strain evidence="1">DB0510</strain>
    </source>
</reference>
<dbReference type="PANTHER" id="PTHR36439">
    <property type="entry name" value="BLL4334 PROTEIN"/>
    <property type="match status" value="1"/>
</dbReference>
<dbReference type="Proteomes" id="UP000744769">
    <property type="component" value="Unassembled WGS sequence"/>
</dbReference>
<dbReference type="Pfam" id="PF08002">
    <property type="entry name" value="DUF1697"/>
    <property type="match status" value="1"/>
</dbReference>
<dbReference type="PIRSF" id="PIRSF008502">
    <property type="entry name" value="UCP008502"/>
    <property type="match status" value="1"/>
</dbReference>
<dbReference type="SUPFAM" id="SSF160379">
    <property type="entry name" value="SP0830-like"/>
    <property type="match status" value="1"/>
</dbReference>
<dbReference type="EMBL" id="JAAOIV010000011">
    <property type="protein sequence ID" value="NHN57012.1"/>
    <property type="molecule type" value="Genomic_DNA"/>
</dbReference>
<accession>A0A967B7I6</accession>
<gene>
    <name evidence="1" type="ORF">G9U51_14670</name>
</gene>
<name>A0A967B7I6_9MICO</name>
<sequence length="179" mass="19214">MPTHVVLLRGVNLGARNKVPMARLRELLTELGYAEVRTFLQSGNVLLSSRRSGSRVAADVRAAIAGEWSLDIPVITRTVSELGAVLAADPLPGASADPRCYLVTFLDAPLSADGQKRLETGEFGDEQWAVIGREVYTWTARGIHDAKVIRALGSKAVGATGTARNWDTVRKLHALALDG</sequence>
<evidence type="ECO:0000313" key="2">
    <source>
        <dbReference type="Proteomes" id="UP000744769"/>
    </source>
</evidence>
<dbReference type="AlphaFoldDB" id="A0A967B7I6"/>
<evidence type="ECO:0000313" key="1">
    <source>
        <dbReference type="EMBL" id="NHN57012.1"/>
    </source>
</evidence>
<dbReference type="InterPro" id="IPR012545">
    <property type="entry name" value="DUF1697"/>
</dbReference>
<dbReference type="Gene3D" id="3.30.70.1280">
    <property type="entry name" value="SP0830-like domains"/>
    <property type="match status" value="1"/>
</dbReference>